<feature type="domain" description="F-box" evidence="1">
    <location>
        <begin position="2"/>
        <end position="46"/>
    </location>
</feature>
<gene>
    <name evidence="2" type="ORF">CU098_004033</name>
</gene>
<protein>
    <recommendedName>
        <fullName evidence="1">F-box domain-containing protein</fullName>
    </recommendedName>
</protein>
<dbReference type="OrthoDB" id="27842at2759"/>
<dbReference type="EMBL" id="PJQM01007436">
    <property type="protein sequence ID" value="RCH78190.1"/>
    <property type="molecule type" value="Genomic_DNA"/>
</dbReference>
<evidence type="ECO:0000259" key="1">
    <source>
        <dbReference type="Pfam" id="PF12937"/>
    </source>
</evidence>
<accession>A0A367IKJ8</accession>
<organism evidence="2 3">
    <name type="scientific">Rhizopus stolonifer</name>
    <name type="common">Rhizopus nigricans</name>
    <dbReference type="NCBI Taxonomy" id="4846"/>
    <lineage>
        <taxon>Eukaryota</taxon>
        <taxon>Fungi</taxon>
        <taxon>Fungi incertae sedis</taxon>
        <taxon>Mucoromycota</taxon>
        <taxon>Mucoromycotina</taxon>
        <taxon>Mucoromycetes</taxon>
        <taxon>Mucorales</taxon>
        <taxon>Mucorineae</taxon>
        <taxon>Rhizopodaceae</taxon>
        <taxon>Rhizopus</taxon>
    </lineage>
</organism>
<evidence type="ECO:0000313" key="2">
    <source>
        <dbReference type="EMBL" id="RCH78190.1"/>
    </source>
</evidence>
<dbReference type="Pfam" id="PF12937">
    <property type="entry name" value="F-box-like"/>
    <property type="match status" value="1"/>
</dbReference>
<sequence length="384" mass="44866">MSLLPNEIIHLIASFSNDKAAFKNYLNVCRRWHSILSPVFYHHITLTTRSQFKKLTSVLEQNPTLQQHVRHLYLEDSIHLSKQEVDMLPIIMPLLNTLYFNPKIWKYTKLHNTWEQIKVLPPLSNYPETFDFIECYGHTLEELTLLGEFISPQFHLALSGQTDKTLLDLVQYTPHIRRLCVYSQSHYSKITLSIHDLVRLHAGLPRLVKLEFLDIALSSSVLSQGPLCPALTMETIRWKGSVYSSAWPLYLAQLYPYVKHLDLDLRWDAQYKQHMAWEDLMQIQDGLYQIATQCRYLEKVHLGDLESLTKSRMGFFEHLQNTARRLTALYHTHMHEANGKPPFQAFKTMLACTHPQKTRSLQFQLWRSLPGIQHIVQPIGTYCT</sequence>
<name>A0A367IKJ8_RHIST</name>
<keyword evidence="3" id="KW-1185">Reference proteome</keyword>
<dbReference type="Gene3D" id="3.80.10.10">
    <property type="entry name" value="Ribonuclease Inhibitor"/>
    <property type="match status" value="1"/>
</dbReference>
<dbReference type="InterPro" id="IPR001810">
    <property type="entry name" value="F-box_dom"/>
</dbReference>
<evidence type="ECO:0000313" key="3">
    <source>
        <dbReference type="Proteomes" id="UP000253551"/>
    </source>
</evidence>
<proteinExistence type="predicted"/>
<comment type="caution">
    <text evidence="2">The sequence shown here is derived from an EMBL/GenBank/DDBJ whole genome shotgun (WGS) entry which is preliminary data.</text>
</comment>
<feature type="non-terminal residue" evidence="2">
    <location>
        <position position="384"/>
    </location>
</feature>
<reference evidence="2 3" key="1">
    <citation type="journal article" date="2018" name="G3 (Bethesda)">
        <title>Phylogenetic and Phylogenomic Definition of Rhizopus Species.</title>
        <authorList>
            <person name="Gryganskyi A.P."/>
            <person name="Golan J."/>
            <person name="Dolatabadi S."/>
            <person name="Mondo S."/>
            <person name="Robb S."/>
            <person name="Idnurm A."/>
            <person name="Muszewska A."/>
            <person name="Steczkiewicz K."/>
            <person name="Masonjones S."/>
            <person name="Liao H.L."/>
            <person name="Gajdeczka M.T."/>
            <person name="Anike F."/>
            <person name="Vuek A."/>
            <person name="Anishchenko I.M."/>
            <person name="Voigt K."/>
            <person name="de Hoog G.S."/>
            <person name="Smith M.E."/>
            <person name="Heitman J."/>
            <person name="Vilgalys R."/>
            <person name="Stajich J.E."/>
        </authorList>
    </citation>
    <scope>NUCLEOTIDE SEQUENCE [LARGE SCALE GENOMIC DNA]</scope>
    <source>
        <strain evidence="2 3">LSU 92-RS-03</strain>
    </source>
</reference>
<dbReference type="Proteomes" id="UP000253551">
    <property type="component" value="Unassembled WGS sequence"/>
</dbReference>
<dbReference type="AlphaFoldDB" id="A0A367IKJ8"/>
<dbReference type="InterPro" id="IPR032675">
    <property type="entry name" value="LRR_dom_sf"/>
</dbReference>